<keyword evidence="3 8" id="KW-0812">Transmembrane</keyword>
<feature type="transmembrane region" description="Helical" evidence="8">
    <location>
        <begin position="322"/>
        <end position="340"/>
    </location>
</feature>
<feature type="transmembrane region" description="Helical" evidence="8">
    <location>
        <begin position="583"/>
        <end position="602"/>
    </location>
</feature>
<feature type="transmembrane region" description="Helical" evidence="8">
    <location>
        <begin position="164"/>
        <end position="185"/>
    </location>
</feature>
<feature type="transmembrane region" description="Helical" evidence="8">
    <location>
        <begin position="758"/>
        <end position="778"/>
    </location>
</feature>
<keyword evidence="4" id="KW-0769">Symport</keyword>
<dbReference type="PANTHER" id="PTHR11662">
    <property type="entry name" value="SOLUTE CARRIER FAMILY 17"/>
    <property type="match status" value="1"/>
</dbReference>
<gene>
    <name evidence="9" type="ORF">AGLY_011307</name>
</gene>
<evidence type="ECO:0000256" key="7">
    <source>
        <dbReference type="SAM" id="MobiDB-lite"/>
    </source>
</evidence>
<dbReference type="Gene3D" id="1.20.1250.20">
    <property type="entry name" value="MFS general substrate transporter like domains"/>
    <property type="match status" value="2"/>
</dbReference>
<organism evidence="9 10">
    <name type="scientific">Aphis glycines</name>
    <name type="common">Soybean aphid</name>
    <dbReference type="NCBI Taxonomy" id="307491"/>
    <lineage>
        <taxon>Eukaryota</taxon>
        <taxon>Metazoa</taxon>
        <taxon>Ecdysozoa</taxon>
        <taxon>Arthropoda</taxon>
        <taxon>Hexapoda</taxon>
        <taxon>Insecta</taxon>
        <taxon>Pterygota</taxon>
        <taxon>Neoptera</taxon>
        <taxon>Paraneoptera</taxon>
        <taxon>Hemiptera</taxon>
        <taxon>Sternorrhyncha</taxon>
        <taxon>Aphidomorpha</taxon>
        <taxon>Aphidoidea</taxon>
        <taxon>Aphididae</taxon>
        <taxon>Aphidini</taxon>
        <taxon>Aphis</taxon>
        <taxon>Aphis</taxon>
    </lineage>
</organism>
<dbReference type="GO" id="GO:0016020">
    <property type="term" value="C:membrane"/>
    <property type="evidence" value="ECO:0007669"/>
    <property type="project" value="UniProtKB-SubCell"/>
</dbReference>
<dbReference type="Proteomes" id="UP000475862">
    <property type="component" value="Unassembled WGS sequence"/>
</dbReference>
<evidence type="ECO:0008006" key="11">
    <source>
        <dbReference type="Google" id="ProtNLM"/>
    </source>
</evidence>
<feature type="transmembrane region" description="Helical" evidence="8">
    <location>
        <begin position="733"/>
        <end position="752"/>
    </location>
</feature>
<feature type="transmembrane region" description="Helical" evidence="8">
    <location>
        <begin position="346"/>
        <end position="367"/>
    </location>
</feature>
<evidence type="ECO:0000313" key="9">
    <source>
        <dbReference type="EMBL" id="KAE9530845.1"/>
    </source>
</evidence>
<dbReference type="InterPro" id="IPR050382">
    <property type="entry name" value="MFS_Na/Anion_cotransporter"/>
</dbReference>
<evidence type="ECO:0000256" key="5">
    <source>
        <dbReference type="ARBA" id="ARBA00022989"/>
    </source>
</evidence>
<protein>
    <recommendedName>
        <fullName evidence="11">Major facilitator superfamily (MFS) profile domain-containing protein</fullName>
    </recommendedName>
</protein>
<keyword evidence="10" id="KW-1185">Reference proteome</keyword>
<proteinExistence type="predicted"/>
<feature type="transmembrane region" description="Helical" evidence="8">
    <location>
        <begin position="251"/>
        <end position="270"/>
    </location>
</feature>
<dbReference type="PANTHER" id="PTHR11662:SF415">
    <property type="entry name" value="AT30085P-RELATED"/>
    <property type="match status" value="1"/>
</dbReference>
<feature type="transmembrane region" description="Helical" evidence="8">
    <location>
        <begin position="20"/>
        <end position="38"/>
    </location>
</feature>
<dbReference type="SUPFAM" id="SSF103473">
    <property type="entry name" value="MFS general substrate transporter"/>
    <property type="match status" value="2"/>
</dbReference>
<evidence type="ECO:0000256" key="2">
    <source>
        <dbReference type="ARBA" id="ARBA00022448"/>
    </source>
</evidence>
<evidence type="ECO:0000256" key="1">
    <source>
        <dbReference type="ARBA" id="ARBA00004141"/>
    </source>
</evidence>
<dbReference type="GO" id="GO:0015293">
    <property type="term" value="F:symporter activity"/>
    <property type="evidence" value="ECO:0007669"/>
    <property type="project" value="UniProtKB-KW"/>
</dbReference>
<feature type="transmembrane region" description="Helical" evidence="8">
    <location>
        <begin position="790"/>
        <end position="812"/>
    </location>
</feature>
<feature type="transmembrane region" description="Helical" evidence="8">
    <location>
        <begin position="290"/>
        <end position="310"/>
    </location>
</feature>
<feature type="transmembrane region" description="Helical" evidence="8">
    <location>
        <begin position="96"/>
        <end position="116"/>
    </location>
</feature>
<dbReference type="Pfam" id="PF07690">
    <property type="entry name" value="MFS_1"/>
    <property type="match status" value="3"/>
</dbReference>
<dbReference type="EMBL" id="VYZN01000042">
    <property type="protein sequence ID" value="KAE9530845.1"/>
    <property type="molecule type" value="Genomic_DNA"/>
</dbReference>
<dbReference type="GO" id="GO:0006820">
    <property type="term" value="P:monoatomic anion transport"/>
    <property type="evidence" value="ECO:0007669"/>
    <property type="project" value="TreeGrafter"/>
</dbReference>
<dbReference type="FunFam" id="1.20.1250.20:FF:000003">
    <property type="entry name" value="Solute carrier family 17 member 3"/>
    <property type="match status" value="1"/>
</dbReference>
<feature type="transmembrane region" description="Helical" evidence="8">
    <location>
        <begin position="824"/>
        <end position="845"/>
    </location>
</feature>
<evidence type="ECO:0000256" key="6">
    <source>
        <dbReference type="ARBA" id="ARBA00023136"/>
    </source>
</evidence>
<dbReference type="OrthoDB" id="6608180at2759"/>
<comment type="subcellular location">
    <subcellularLocation>
        <location evidence="1">Membrane</location>
        <topology evidence="1">Multi-pass membrane protein</topology>
    </subcellularLocation>
</comment>
<evidence type="ECO:0000256" key="4">
    <source>
        <dbReference type="ARBA" id="ARBA00022847"/>
    </source>
</evidence>
<accession>A0A6G0TDZ4</accession>
<feature type="transmembrane region" description="Helical" evidence="8">
    <location>
        <begin position="131"/>
        <end position="152"/>
    </location>
</feature>
<dbReference type="AlphaFoldDB" id="A0A6G0TDZ4"/>
<keyword evidence="5 8" id="KW-1133">Transmembrane helix</keyword>
<keyword evidence="6 8" id="KW-0472">Membrane</keyword>
<keyword evidence="2" id="KW-0813">Transport</keyword>
<reference evidence="9 10" key="1">
    <citation type="submission" date="2019-08" db="EMBL/GenBank/DDBJ databases">
        <title>The genome of the soybean aphid Biotype 1, its phylome, world population structure and adaptation to the North American continent.</title>
        <authorList>
            <person name="Giordano R."/>
            <person name="Donthu R.K."/>
            <person name="Hernandez A.G."/>
            <person name="Wright C.L."/>
            <person name="Zimin A.V."/>
        </authorList>
    </citation>
    <scope>NUCLEOTIDE SEQUENCE [LARGE SCALE GENOMIC DNA]</scope>
    <source>
        <tissue evidence="9">Whole aphids</tissue>
    </source>
</reference>
<comment type="caution">
    <text evidence="9">The sequence shown here is derived from an EMBL/GenBank/DDBJ whole genome shotgun (WGS) entry which is preliminary data.</text>
</comment>
<feature type="transmembrane region" description="Helical" evidence="8">
    <location>
        <begin position="459"/>
        <end position="483"/>
    </location>
</feature>
<evidence type="ECO:0000313" key="10">
    <source>
        <dbReference type="Proteomes" id="UP000475862"/>
    </source>
</evidence>
<dbReference type="InterPro" id="IPR027378">
    <property type="entry name" value="Nucleotide_channel_N"/>
</dbReference>
<feature type="region of interest" description="Disordered" evidence="7">
    <location>
        <begin position="892"/>
        <end position="915"/>
    </location>
</feature>
<dbReference type="InterPro" id="IPR011701">
    <property type="entry name" value="MFS"/>
</dbReference>
<feature type="transmembrane region" description="Helical" evidence="8">
    <location>
        <begin position="68"/>
        <end position="84"/>
    </location>
</feature>
<dbReference type="InterPro" id="IPR036259">
    <property type="entry name" value="MFS_trans_sf"/>
</dbReference>
<sequence>MFVRNPTAELKQNGYSSEPYLIIATALYTASLAVSITLKRSCEPIIPFGECLVGVYENQHYAHSLTNISQYLISFIVVLLAGAWSDNHGRRRRPLIFLPIIAQILTDSLYIVFYYWHWPSAFDLTMKCLKWIIPAFYVGRNMFWVGVMSYVSENSTIESRTLKHGIIIATYPLSLLVGAGIVALIKIVIPYYSQDHVLFLVTILLNFIALMVVNLYIKDTSDSYDKDIRWQKPKYILKEFISLFKNKSMSLAIILAVLIICQSILVTRIGCDYGLLMEYIENDWRNDEEVYFSISRTLAIFLGIVFSVSVLSHCMKINDLKIGILFCCFYIAAAICYIFPVLIWKIIMITIIYLCHGTAVTIISSLVSKLVATEQLGRINSIQMCMNSLLTVVVVTSYKSAFGYIHFTKSGHLCLMAFLILHSKYKDFWQNDTIATPREQYYILTVTMKFNSRRVSQRWVMAVMGMLGVTMAYVMRACLGITLTQMVLPVQVQGRRSDPLTAVQHDYCPMTGTAAHSAPASNRTSVAAAAPVQGRVHGDRPRFDWDEETQGQVLSAFYYGYILTHLPGGVLSQKYGGKHTMGLGILCTAIFTLMTPFVAHIGPTPLTILRFAEGLGEGMTFPALCTLLAQWAPPKEKGKFATLDLTPTPWKSVLTSGPVWALIIAGAGHDWGAFTLISDLPKYMNDVLHFSVTENGFLSSIPFFAQWITSIAASVLADRLISNGTMEVTKIRKIYAIIGNLGPALGVMGASFVGCNKIFATLCFTCGVALMGFCYPSLRINSLDLSPNYSPTLMGLVNGIGCLSGMATPYMVGILTPHRTVLEWRLVFWIMVIIMMSTSIIFAFFGSGEVQPWDDIKQYRLSENEKENKEGESNVLGRLQHQRIGWLQSQQNYYGDKDDGDDDSEQPLFAQNADG</sequence>
<dbReference type="Gene3D" id="1.20.120.540">
    <property type="entry name" value="Voltage-gated potassium channels"/>
    <property type="match status" value="1"/>
</dbReference>
<feature type="transmembrane region" description="Helical" evidence="8">
    <location>
        <begin position="197"/>
        <end position="217"/>
    </location>
</feature>
<evidence type="ECO:0000256" key="3">
    <source>
        <dbReference type="ARBA" id="ARBA00022692"/>
    </source>
</evidence>
<name>A0A6G0TDZ4_APHGL</name>
<evidence type="ECO:0000256" key="8">
    <source>
        <dbReference type="SAM" id="Phobius"/>
    </source>
</evidence>